<name>A0A9W9Z793_9CNID</name>
<protein>
    <submittedName>
        <fullName evidence="3">Uncharacterized protein</fullName>
    </submittedName>
</protein>
<dbReference type="EMBL" id="MU826406">
    <property type="protein sequence ID" value="KAJ7376236.1"/>
    <property type="molecule type" value="Genomic_DNA"/>
</dbReference>
<proteinExistence type="predicted"/>
<keyword evidence="4" id="KW-1185">Reference proteome</keyword>
<organism evidence="3 4">
    <name type="scientific">Desmophyllum pertusum</name>
    <dbReference type="NCBI Taxonomy" id="174260"/>
    <lineage>
        <taxon>Eukaryota</taxon>
        <taxon>Metazoa</taxon>
        <taxon>Cnidaria</taxon>
        <taxon>Anthozoa</taxon>
        <taxon>Hexacorallia</taxon>
        <taxon>Scleractinia</taxon>
        <taxon>Caryophylliina</taxon>
        <taxon>Caryophylliidae</taxon>
        <taxon>Desmophyllum</taxon>
    </lineage>
</organism>
<keyword evidence="1" id="KW-0175">Coiled coil</keyword>
<feature type="compositionally biased region" description="Basic and acidic residues" evidence="2">
    <location>
        <begin position="17"/>
        <end position="28"/>
    </location>
</feature>
<gene>
    <name evidence="3" type="ORF">OS493_035897</name>
</gene>
<evidence type="ECO:0000256" key="1">
    <source>
        <dbReference type="SAM" id="Coils"/>
    </source>
</evidence>
<accession>A0A9W9Z793</accession>
<comment type="caution">
    <text evidence="3">The sequence shown here is derived from an EMBL/GenBank/DDBJ whole genome shotgun (WGS) entry which is preliminary data.</text>
</comment>
<evidence type="ECO:0000313" key="4">
    <source>
        <dbReference type="Proteomes" id="UP001163046"/>
    </source>
</evidence>
<evidence type="ECO:0000256" key="2">
    <source>
        <dbReference type="SAM" id="MobiDB-lite"/>
    </source>
</evidence>
<dbReference type="OrthoDB" id="5970772at2759"/>
<reference evidence="3" key="1">
    <citation type="submission" date="2023-01" db="EMBL/GenBank/DDBJ databases">
        <title>Genome assembly of the deep-sea coral Lophelia pertusa.</title>
        <authorList>
            <person name="Herrera S."/>
            <person name="Cordes E."/>
        </authorList>
    </citation>
    <scope>NUCLEOTIDE SEQUENCE</scope>
    <source>
        <strain evidence="3">USNM1676648</strain>
        <tissue evidence="3">Polyp</tissue>
    </source>
</reference>
<evidence type="ECO:0000313" key="3">
    <source>
        <dbReference type="EMBL" id="KAJ7376236.1"/>
    </source>
</evidence>
<feature type="region of interest" description="Disordered" evidence="2">
    <location>
        <begin position="1"/>
        <end position="32"/>
    </location>
</feature>
<dbReference type="AlphaFoldDB" id="A0A9W9Z793"/>
<sequence>MESEGTNCETVKNGSRGNEDFQNHEKVNDSIGKATNAENVLTTKESSCQTEFDDILRKNLEQEFEDELQLERDEMEDEFIEEKGNLETKLRNEYNEIIKAKDELIRVLTEEKDFFWSELRDLRKSFDLFTRHVHRDALQQLGQCRYGKGTGH</sequence>
<feature type="coiled-coil region" evidence="1">
    <location>
        <begin position="65"/>
        <end position="103"/>
    </location>
</feature>
<feature type="compositionally biased region" description="Polar residues" evidence="2">
    <location>
        <begin position="1"/>
        <end position="16"/>
    </location>
</feature>
<dbReference type="Proteomes" id="UP001163046">
    <property type="component" value="Unassembled WGS sequence"/>
</dbReference>